<keyword evidence="3" id="KW-1185">Reference proteome</keyword>
<reference evidence="2 3" key="1">
    <citation type="submission" date="2019-04" db="EMBL/GenBank/DDBJ databases">
        <title>Isolation and identification of Cellulomonas shaoxiangyii sp. Nov. isolated from feces of the Tibetan antelopes (Pantholops hodgsonii) in the Qinghai-Tibet plateau of China.</title>
        <authorList>
            <person name="Tian Z."/>
        </authorList>
    </citation>
    <scope>NUCLEOTIDE SEQUENCE [LARGE SCALE GENOMIC DNA]</scope>
    <source>
        <strain evidence="2 3">Z28</strain>
    </source>
</reference>
<dbReference type="PROSITE" id="PS51186">
    <property type="entry name" value="GNAT"/>
    <property type="match status" value="1"/>
</dbReference>
<proteinExistence type="predicted"/>
<name>A0A4P7SKD6_9CELL</name>
<dbReference type="Pfam" id="PF13508">
    <property type="entry name" value="Acetyltransf_7"/>
    <property type="match status" value="1"/>
</dbReference>
<protein>
    <submittedName>
        <fullName evidence="2">N-acetyltransferase</fullName>
    </submittedName>
</protein>
<dbReference type="EMBL" id="CP039291">
    <property type="protein sequence ID" value="QCB93194.1"/>
    <property type="molecule type" value="Genomic_DNA"/>
</dbReference>
<dbReference type="Proteomes" id="UP000296469">
    <property type="component" value="Chromosome"/>
</dbReference>
<dbReference type="Gene3D" id="3.40.630.30">
    <property type="match status" value="1"/>
</dbReference>
<evidence type="ECO:0000313" key="3">
    <source>
        <dbReference type="Proteomes" id="UP000296469"/>
    </source>
</evidence>
<evidence type="ECO:0000259" key="1">
    <source>
        <dbReference type="PROSITE" id="PS51186"/>
    </source>
</evidence>
<dbReference type="PANTHER" id="PTHR42791:SF1">
    <property type="entry name" value="N-ACETYLTRANSFERASE DOMAIN-CONTAINING PROTEIN"/>
    <property type="match status" value="1"/>
</dbReference>
<dbReference type="SUPFAM" id="SSF55729">
    <property type="entry name" value="Acyl-CoA N-acyltransferases (Nat)"/>
    <property type="match status" value="1"/>
</dbReference>
<dbReference type="RefSeq" id="WP_135974710.1">
    <property type="nucleotide sequence ID" value="NZ_CP039291.1"/>
</dbReference>
<dbReference type="AlphaFoldDB" id="A0A4P7SKD6"/>
<accession>A0A4P7SKD6</accession>
<gene>
    <name evidence="2" type="ORF">E5225_06125</name>
</gene>
<dbReference type="InterPro" id="IPR016181">
    <property type="entry name" value="Acyl_CoA_acyltransferase"/>
</dbReference>
<dbReference type="InterPro" id="IPR000182">
    <property type="entry name" value="GNAT_dom"/>
</dbReference>
<organism evidence="2 3">
    <name type="scientific">Cellulomonas shaoxiangyii</name>
    <dbReference type="NCBI Taxonomy" id="2566013"/>
    <lineage>
        <taxon>Bacteria</taxon>
        <taxon>Bacillati</taxon>
        <taxon>Actinomycetota</taxon>
        <taxon>Actinomycetes</taxon>
        <taxon>Micrococcales</taxon>
        <taxon>Cellulomonadaceae</taxon>
        <taxon>Cellulomonas</taxon>
    </lineage>
</organism>
<dbReference type="KEGG" id="celz:E5225_06125"/>
<feature type="domain" description="N-acetyltransferase" evidence="1">
    <location>
        <begin position="68"/>
        <end position="212"/>
    </location>
</feature>
<dbReference type="CDD" id="cd04301">
    <property type="entry name" value="NAT_SF"/>
    <property type="match status" value="1"/>
</dbReference>
<dbReference type="GO" id="GO:0016747">
    <property type="term" value="F:acyltransferase activity, transferring groups other than amino-acyl groups"/>
    <property type="evidence" value="ECO:0007669"/>
    <property type="project" value="InterPro"/>
</dbReference>
<dbReference type="PANTHER" id="PTHR42791">
    <property type="entry name" value="GNAT FAMILY ACETYLTRANSFERASE"/>
    <property type="match status" value="1"/>
</dbReference>
<sequence>MDDPRPARADDVPAIRTVCALAYAENPLMAWVLPVRSTREDACAAWLGPALERYVDIGYVDVLTAGAVGEGADRPDEVVAVAAWRPRHADGAPEPPPRLPRPAGVLRALVGPSRAEEVLAALGDTAAYAPPHAGAYLNYLAVHPAYQGRGLGGVLLQHGLRALAGSPWRGTPWLATSDPHNVPFYARRGFAVAGSHVLGVDGPRLTVMHGRG</sequence>
<dbReference type="InterPro" id="IPR052523">
    <property type="entry name" value="Trichothecene_AcTrans"/>
</dbReference>
<evidence type="ECO:0000313" key="2">
    <source>
        <dbReference type="EMBL" id="QCB93194.1"/>
    </source>
</evidence>
<dbReference type="OrthoDB" id="1821130at2"/>
<keyword evidence="2" id="KW-0808">Transferase</keyword>